<dbReference type="EMBL" id="CM044701">
    <property type="protein sequence ID" value="KAI5683981.1"/>
    <property type="molecule type" value="Genomic_DNA"/>
</dbReference>
<protein>
    <submittedName>
        <fullName evidence="1">Uncharacterized protein</fullName>
    </submittedName>
</protein>
<accession>A0ACC0CGV8</accession>
<comment type="caution">
    <text evidence="1">The sequence shown here is derived from an EMBL/GenBank/DDBJ whole genome shotgun (WGS) entry which is preliminary data.</text>
</comment>
<dbReference type="Proteomes" id="UP001060085">
    <property type="component" value="Linkage Group LG01"/>
</dbReference>
<evidence type="ECO:0000313" key="2">
    <source>
        <dbReference type="Proteomes" id="UP001060085"/>
    </source>
</evidence>
<sequence>MDSRKNVRETSPTNSETGKEQQSPRSVETSSQTLSPPPHLILPHSRPSPRQGGSPSRGSLGGMPPHGMHTITDDGSGGSDITIGSVGDVILDNVSTKRIVQLETLEGTGQYYVPDLNLPPPKEDNGSGNHNLN</sequence>
<name>A0ACC0CGV8_CATRO</name>
<evidence type="ECO:0000313" key="1">
    <source>
        <dbReference type="EMBL" id="KAI5683981.1"/>
    </source>
</evidence>
<reference evidence="2" key="1">
    <citation type="journal article" date="2023" name="Nat. Plants">
        <title>Single-cell RNA sequencing provides a high-resolution roadmap for understanding the multicellular compartmentation of specialized metabolism.</title>
        <authorList>
            <person name="Sun S."/>
            <person name="Shen X."/>
            <person name="Li Y."/>
            <person name="Li Y."/>
            <person name="Wang S."/>
            <person name="Li R."/>
            <person name="Zhang H."/>
            <person name="Shen G."/>
            <person name="Guo B."/>
            <person name="Wei J."/>
            <person name="Xu J."/>
            <person name="St-Pierre B."/>
            <person name="Chen S."/>
            <person name="Sun C."/>
        </authorList>
    </citation>
    <scope>NUCLEOTIDE SEQUENCE [LARGE SCALE GENOMIC DNA]</scope>
</reference>
<keyword evidence="2" id="KW-1185">Reference proteome</keyword>
<organism evidence="1 2">
    <name type="scientific">Catharanthus roseus</name>
    <name type="common">Madagascar periwinkle</name>
    <name type="synonym">Vinca rosea</name>
    <dbReference type="NCBI Taxonomy" id="4058"/>
    <lineage>
        <taxon>Eukaryota</taxon>
        <taxon>Viridiplantae</taxon>
        <taxon>Streptophyta</taxon>
        <taxon>Embryophyta</taxon>
        <taxon>Tracheophyta</taxon>
        <taxon>Spermatophyta</taxon>
        <taxon>Magnoliopsida</taxon>
        <taxon>eudicotyledons</taxon>
        <taxon>Gunneridae</taxon>
        <taxon>Pentapetalae</taxon>
        <taxon>asterids</taxon>
        <taxon>lamiids</taxon>
        <taxon>Gentianales</taxon>
        <taxon>Apocynaceae</taxon>
        <taxon>Rauvolfioideae</taxon>
        <taxon>Vinceae</taxon>
        <taxon>Catharanthinae</taxon>
        <taxon>Catharanthus</taxon>
    </lineage>
</organism>
<gene>
    <name evidence="1" type="ORF">M9H77_05209</name>
</gene>
<proteinExistence type="predicted"/>